<proteinExistence type="predicted"/>
<gene>
    <name evidence="1" type="ORF">RSOLAG1IB_04745</name>
</gene>
<organism evidence="1 2">
    <name type="scientific">Thanatephorus cucumeris (strain AG1-IB / isolate 7/3/14)</name>
    <name type="common">Lettuce bottom rot fungus</name>
    <name type="synonym">Rhizoctonia solani</name>
    <dbReference type="NCBI Taxonomy" id="1108050"/>
    <lineage>
        <taxon>Eukaryota</taxon>
        <taxon>Fungi</taxon>
        <taxon>Dikarya</taxon>
        <taxon>Basidiomycota</taxon>
        <taxon>Agaricomycotina</taxon>
        <taxon>Agaricomycetes</taxon>
        <taxon>Cantharellales</taxon>
        <taxon>Ceratobasidiaceae</taxon>
        <taxon>Rhizoctonia</taxon>
        <taxon>Rhizoctonia solani AG-1</taxon>
    </lineage>
</organism>
<dbReference type="AlphaFoldDB" id="A0A0B7FYQ7"/>
<evidence type="ECO:0000313" key="2">
    <source>
        <dbReference type="Proteomes" id="UP000059188"/>
    </source>
</evidence>
<dbReference type="Proteomes" id="UP000059188">
    <property type="component" value="Unassembled WGS sequence"/>
</dbReference>
<dbReference type="EMBL" id="LN679105">
    <property type="protein sequence ID" value="CEL61994.1"/>
    <property type="molecule type" value="Genomic_DNA"/>
</dbReference>
<sequence>MPVDIHNLEYGVGLLNSLQFKWRKAIEFRGDNVGVFSIVAFGLGHLLHPQGQASSETSTKFTEKVRVEELYCHNRPAVRGIYLLPSYK</sequence>
<accession>A0A0B7FYQ7</accession>
<evidence type="ECO:0000313" key="1">
    <source>
        <dbReference type="EMBL" id="CEL61994.1"/>
    </source>
</evidence>
<keyword evidence="2" id="KW-1185">Reference proteome</keyword>
<reference evidence="1 2" key="1">
    <citation type="submission" date="2014-11" db="EMBL/GenBank/DDBJ databases">
        <authorList>
            <person name="Wibberg Daniel"/>
        </authorList>
    </citation>
    <scope>NUCLEOTIDE SEQUENCE [LARGE SCALE GENOMIC DNA]</scope>
    <source>
        <strain evidence="1">Rhizoctonia solani AG1-IB 7/3/14</strain>
    </source>
</reference>
<protein>
    <submittedName>
        <fullName evidence="1">Uncharacterized protein</fullName>
    </submittedName>
</protein>
<name>A0A0B7FYQ7_THACB</name>